<name>A0A8X6LE82_TRICU</name>
<accession>A0A8X6LE82</accession>
<protein>
    <submittedName>
        <fullName evidence="3">Uncharacterized protein</fullName>
    </submittedName>
</protein>
<dbReference type="OrthoDB" id="6407835at2759"/>
<reference evidence="3" key="1">
    <citation type="submission" date="2020-07" db="EMBL/GenBank/DDBJ databases">
        <title>Multicomponent nature underlies the extraordinary mechanical properties of spider dragline silk.</title>
        <authorList>
            <person name="Kono N."/>
            <person name="Nakamura H."/>
            <person name="Mori M."/>
            <person name="Yoshida Y."/>
            <person name="Ohtoshi R."/>
            <person name="Malay A.D."/>
            <person name="Moran D.A.P."/>
            <person name="Tomita M."/>
            <person name="Numata K."/>
            <person name="Arakawa K."/>
        </authorList>
    </citation>
    <scope>NUCLEOTIDE SEQUENCE</scope>
</reference>
<comment type="caution">
    <text evidence="3">The sequence shown here is derived from an EMBL/GenBank/DDBJ whole genome shotgun (WGS) entry which is preliminary data.</text>
</comment>
<keyword evidence="4" id="KW-1185">Reference proteome</keyword>
<dbReference type="Proteomes" id="UP000887116">
    <property type="component" value="Unassembled WGS sequence"/>
</dbReference>
<organism evidence="3 4">
    <name type="scientific">Trichonephila clavata</name>
    <name type="common">Joro spider</name>
    <name type="synonym">Nephila clavata</name>
    <dbReference type="NCBI Taxonomy" id="2740835"/>
    <lineage>
        <taxon>Eukaryota</taxon>
        <taxon>Metazoa</taxon>
        <taxon>Ecdysozoa</taxon>
        <taxon>Arthropoda</taxon>
        <taxon>Chelicerata</taxon>
        <taxon>Arachnida</taxon>
        <taxon>Araneae</taxon>
        <taxon>Araneomorphae</taxon>
        <taxon>Entelegynae</taxon>
        <taxon>Araneoidea</taxon>
        <taxon>Nephilidae</taxon>
        <taxon>Trichonephila</taxon>
    </lineage>
</organism>
<feature type="chain" id="PRO_5036453919" evidence="2">
    <location>
        <begin position="21"/>
        <end position="231"/>
    </location>
</feature>
<evidence type="ECO:0000313" key="3">
    <source>
        <dbReference type="EMBL" id="GFR05247.1"/>
    </source>
</evidence>
<dbReference type="PANTHER" id="PTHR33964:SF1">
    <property type="entry name" value="RE45066P"/>
    <property type="match status" value="1"/>
</dbReference>
<feature type="region of interest" description="Disordered" evidence="1">
    <location>
        <begin position="200"/>
        <end position="219"/>
    </location>
</feature>
<dbReference type="AlphaFoldDB" id="A0A8X6LE82"/>
<evidence type="ECO:0000256" key="2">
    <source>
        <dbReference type="SAM" id="SignalP"/>
    </source>
</evidence>
<keyword evidence="2" id="KW-0732">Signal</keyword>
<evidence type="ECO:0000313" key="4">
    <source>
        <dbReference type="Proteomes" id="UP000887116"/>
    </source>
</evidence>
<proteinExistence type="predicted"/>
<evidence type="ECO:0000256" key="1">
    <source>
        <dbReference type="SAM" id="MobiDB-lite"/>
    </source>
</evidence>
<dbReference type="EMBL" id="BMAO01005992">
    <property type="protein sequence ID" value="GFR05247.1"/>
    <property type="molecule type" value="Genomic_DNA"/>
</dbReference>
<dbReference type="PANTHER" id="PTHR33964">
    <property type="entry name" value="RE45066P-RELATED"/>
    <property type="match status" value="1"/>
</dbReference>
<sequence>MKLYFFAVLLLGVAAKQVYTQTCHLREVDLCVAIGMFHYQSNGIPPDDEKVTEWCETMQEVRECMGNFTDKCLSPLQKELMGLFGGSDEIGKELCTPGSEIRTNYLSHSECLADGAETDEFKTQLKDLQVMIETMFDVPFKKRFPLMCCGFRRFHKKTEEMTSKRCGEDSVSMIRNIMKMLVTDLPDIICQRFDPKSEECQSVLPPSGTPSKGADNQSQLGKLMDTVFGNL</sequence>
<gene>
    <name evidence="3" type="primary">NCL1_25403</name>
    <name evidence="3" type="ORF">TNCT_248421</name>
</gene>
<feature type="signal peptide" evidence="2">
    <location>
        <begin position="1"/>
        <end position="20"/>
    </location>
</feature>